<gene>
    <name evidence="3" type="ORF">ACFQ63_12530</name>
</gene>
<organism evidence="3 4">
    <name type="scientific">Streptomyces wedmorensis</name>
    <dbReference type="NCBI Taxonomy" id="43759"/>
    <lineage>
        <taxon>Bacteria</taxon>
        <taxon>Bacillati</taxon>
        <taxon>Actinomycetota</taxon>
        <taxon>Actinomycetes</taxon>
        <taxon>Kitasatosporales</taxon>
        <taxon>Streptomycetaceae</taxon>
        <taxon>Streptomyces</taxon>
    </lineage>
</organism>
<evidence type="ECO:0000256" key="1">
    <source>
        <dbReference type="SAM" id="MobiDB-lite"/>
    </source>
</evidence>
<dbReference type="Proteomes" id="UP001600424">
    <property type="component" value="Unassembled WGS sequence"/>
</dbReference>
<accession>A0ABW6ISG8</accession>
<feature type="chain" id="PRO_5045891251" evidence="2">
    <location>
        <begin position="26"/>
        <end position="60"/>
    </location>
</feature>
<keyword evidence="2" id="KW-0732">Signal</keyword>
<evidence type="ECO:0000256" key="2">
    <source>
        <dbReference type="SAM" id="SignalP"/>
    </source>
</evidence>
<dbReference type="RefSeq" id="WP_386252566.1">
    <property type="nucleotide sequence ID" value="NZ_JBHTRV010000007.1"/>
</dbReference>
<protein>
    <submittedName>
        <fullName evidence="3">Uncharacterized protein</fullName>
    </submittedName>
</protein>
<evidence type="ECO:0000313" key="4">
    <source>
        <dbReference type="Proteomes" id="UP001600424"/>
    </source>
</evidence>
<feature type="compositionally biased region" description="Low complexity" evidence="1">
    <location>
        <begin position="23"/>
        <end position="54"/>
    </location>
</feature>
<sequence>MRRIALLTCTAVAAVVTAVATPQLAGPHPHTTLTATGTTGTTGTAPTTGTTATTDSAGWQ</sequence>
<reference evidence="3 4" key="1">
    <citation type="submission" date="2024-09" db="EMBL/GenBank/DDBJ databases">
        <title>The Natural Products Discovery Center: Release of the First 8490 Sequenced Strains for Exploring Actinobacteria Biosynthetic Diversity.</title>
        <authorList>
            <person name="Kalkreuter E."/>
            <person name="Kautsar S.A."/>
            <person name="Yang D."/>
            <person name="Bader C.D."/>
            <person name="Teijaro C.N."/>
            <person name="Fluegel L."/>
            <person name="Davis C.M."/>
            <person name="Simpson J.R."/>
            <person name="Lauterbach L."/>
            <person name="Steele A.D."/>
            <person name="Gui C."/>
            <person name="Meng S."/>
            <person name="Li G."/>
            <person name="Viehrig K."/>
            <person name="Ye F."/>
            <person name="Su P."/>
            <person name="Kiefer A.F."/>
            <person name="Nichols A."/>
            <person name="Cepeda A.J."/>
            <person name="Yan W."/>
            <person name="Fan B."/>
            <person name="Jiang Y."/>
            <person name="Adhikari A."/>
            <person name="Zheng C.-J."/>
            <person name="Schuster L."/>
            <person name="Cowan T.M."/>
            <person name="Smanski M.J."/>
            <person name="Chevrette M.G."/>
            <person name="De Carvalho L.P.S."/>
            <person name="Shen B."/>
        </authorList>
    </citation>
    <scope>NUCLEOTIDE SEQUENCE [LARGE SCALE GENOMIC DNA]</scope>
    <source>
        <strain evidence="3 4">NPDC056472</strain>
    </source>
</reference>
<dbReference type="EMBL" id="JBHTRV010000007">
    <property type="protein sequence ID" value="MFE5980525.1"/>
    <property type="molecule type" value="Genomic_DNA"/>
</dbReference>
<feature type="region of interest" description="Disordered" evidence="1">
    <location>
        <begin position="23"/>
        <end position="60"/>
    </location>
</feature>
<proteinExistence type="predicted"/>
<comment type="caution">
    <text evidence="3">The sequence shown here is derived from an EMBL/GenBank/DDBJ whole genome shotgun (WGS) entry which is preliminary data.</text>
</comment>
<evidence type="ECO:0000313" key="3">
    <source>
        <dbReference type="EMBL" id="MFE5980525.1"/>
    </source>
</evidence>
<name>A0ABW6ISG8_STRWE</name>
<keyword evidence="4" id="KW-1185">Reference proteome</keyword>
<feature type="signal peptide" evidence="2">
    <location>
        <begin position="1"/>
        <end position="25"/>
    </location>
</feature>